<keyword evidence="5" id="KW-1185">Reference proteome</keyword>
<reference evidence="4 5" key="1">
    <citation type="submission" date="2016-02" db="EMBL/GenBank/DDBJ databases">
        <authorList>
            <person name="Wen L."/>
            <person name="He K."/>
            <person name="Yang H."/>
        </authorList>
    </citation>
    <scope>NUCLEOTIDE SEQUENCE [LARGE SCALE GENOMIC DNA]</scope>
    <source>
        <strain evidence="4 5">CV41</strain>
    </source>
</reference>
<evidence type="ECO:0000259" key="3">
    <source>
        <dbReference type="Pfam" id="PF22725"/>
    </source>
</evidence>
<dbReference type="EMBL" id="LSZP01000029">
    <property type="protein sequence ID" value="KXU36193.1"/>
    <property type="molecule type" value="Genomic_DNA"/>
</dbReference>
<dbReference type="PANTHER" id="PTHR43818:SF11">
    <property type="entry name" value="BCDNA.GH03377"/>
    <property type="match status" value="1"/>
</dbReference>
<dbReference type="STRING" id="1548208.AXK12_03805"/>
<dbReference type="InterPro" id="IPR050463">
    <property type="entry name" value="Gfo/Idh/MocA_oxidrdct_glycsds"/>
</dbReference>
<evidence type="ECO:0000313" key="4">
    <source>
        <dbReference type="EMBL" id="KXU36193.1"/>
    </source>
</evidence>
<dbReference type="InterPro" id="IPR055170">
    <property type="entry name" value="GFO_IDH_MocA-like_dom"/>
</dbReference>
<protein>
    <submittedName>
        <fullName evidence="4">Oxidoreductase</fullName>
    </submittedName>
</protein>
<sequence length="354" mass="38049">MNSTVNANSSPKPVRILIVGTGGMAHQHVWAYQKISAVRLVAAVDINPERLRTFAQKYEIPQTFGSVEDAVAWGQFDAASVVTPDGLHYAATLPLLAAGKHVLCEKPLASSARDAVEMAEAAARAGVVNMMNLTYRNEPTMQKAAQLVREGALGEVRFFEASFLQSWLHQPAWGDWKTESAWTWKLSTAHGSRGALGDAGVHILDYATFIVGQEVVEVAGRLQTYNKAPGGRVGEFTLDANDSAIMSVACTGGSIGTIIATRAATGHLNDMVIKVYGETGALDLRYRLGESELHACLGAANVLHGKWEPVDCPAVTYPSNYERFVAAIRGETSPEPDFARGAALQKVLDRAEGR</sequence>
<gene>
    <name evidence="4" type="ORF">AXK12_03805</name>
</gene>
<dbReference type="AlphaFoldDB" id="A0A139SNI8"/>
<dbReference type="Pfam" id="PF01408">
    <property type="entry name" value="GFO_IDH_MocA"/>
    <property type="match status" value="1"/>
</dbReference>
<accession>A0A139SNI8</accession>
<dbReference type="InterPro" id="IPR036291">
    <property type="entry name" value="NAD(P)-bd_dom_sf"/>
</dbReference>
<organism evidence="4 5">
    <name type="scientific">Cephaloticoccus capnophilus</name>
    <dbReference type="NCBI Taxonomy" id="1548208"/>
    <lineage>
        <taxon>Bacteria</taxon>
        <taxon>Pseudomonadati</taxon>
        <taxon>Verrucomicrobiota</taxon>
        <taxon>Opitutia</taxon>
        <taxon>Opitutales</taxon>
        <taxon>Opitutaceae</taxon>
        <taxon>Cephaloticoccus</taxon>
    </lineage>
</organism>
<feature type="domain" description="Gfo/Idh/MocA-like oxidoreductase N-terminal" evidence="2">
    <location>
        <begin position="14"/>
        <end position="132"/>
    </location>
</feature>
<dbReference type="SUPFAM" id="SSF51735">
    <property type="entry name" value="NAD(P)-binding Rossmann-fold domains"/>
    <property type="match status" value="1"/>
</dbReference>
<dbReference type="Gene3D" id="3.30.360.10">
    <property type="entry name" value="Dihydrodipicolinate Reductase, domain 2"/>
    <property type="match status" value="1"/>
</dbReference>
<dbReference type="RefSeq" id="WP_068711399.1">
    <property type="nucleotide sequence ID" value="NZ_LSZP01000029.1"/>
</dbReference>
<dbReference type="Gene3D" id="3.40.50.720">
    <property type="entry name" value="NAD(P)-binding Rossmann-like Domain"/>
    <property type="match status" value="1"/>
</dbReference>
<feature type="domain" description="GFO/IDH/MocA-like oxidoreductase" evidence="3">
    <location>
        <begin position="141"/>
        <end position="282"/>
    </location>
</feature>
<dbReference type="Pfam" id="PF22725">
    <property type="entry name" value="GFO_IDH_MocA_C3"/>
    <property type="match status" value="1"/>
</dbReference>
<dbReference type="PANTHER" id="PTHR43818">
    <property type="entry name" value="BCDNA.GH03377"/>
    <property type="match status" value="1"/>
</dbReference>
<comment type="caution">
    <text evidence="4">The sequence shown here is derived from an EMBL/GenBank/DDBJ whole genome shotgun (WGS) entry which is preliminary data.</text>
</comment>
<dbReference type="InterPro" id="IPR000683">
    <property type="entry name" value="Gfo/Idh/MocA-like_OxRdtase_N"/>
</dbReference>
<dbReference type="GO" id="GO:0000166">
    <property type="term" value="F:nucleotide binding"/>
    <property type="evidence" value="ECO:0007669"/>
    <property type="project" value="InterPro"/>
</dbReference>
<keyword evidence="1" id="KW-0560">Oxidoreductase</keyword>
<name>A0A139SNI8_9BACT</name>
<evidence type="ECO:0000256" key="1">
    <source>
        <dbReference type="ARBA" id="ARBA00023002"/>
    </source>
</evidence>
<evidence type="ECO:0000313" key="5">
    <source>
        <dbReference type="Proteomes" id="UP000071392"/>
    </source>
</evidence>
<evidence type="ECO:0000259" key="2">
    <source>
        <dbReference type="Pfam" id="PF01408"/>
    </source>
</evidence>
<proteinExistence type="predicted"/>
<dbReference type="SUPFAM" id="SSF55347">
    <property type="entry name" value="Glyceraldehyde-3-phosphate dehydrogenase-like, C-terminal domain"/>
    <property type="match status" value="1"/>
</dbReference>
<dbReference type="GO" id="GO:0016491">
    <property type="term" value="F:oxidoreductase activity"/>
    <property type="evidence" value="ECO:0007669"/>
    <property type="project" value="UniProtKB-KW"/>
</dbReference>
<dbReference type="OrthoDB" id="9815825at2"/>
<dbReference type="Proteomes" id="UP000071392">
    <property type="component" value="Unassembled WGS sequence"/>
</dbReference>